<dbReference type="SUPFAM" id="SSF63999">
    <property type="entry name" value="Thiamin pyrophosphokinase, catalytic domain"/>
    <property type="match status" value="1"/>
</dbReference>
<dbReference type="GO" id="GO:0016301">
    <property type="term" value="F:kinase activity"/>
    <property type="evidence" value="ECO:0007669"/>
    <property type="project" value="UniProtKB-KW"/>
</dbReference>
<proteinExistence type="predicted"/>
<reference evidence="7 8" key="1">
    <citation type="submission" date="2016-11" db="EMBL/GenBank/DDBJ databases">
        <authorList>
            <person name="Jaros S."/>
            <person name="Januszkiewicz K."/>
            <person name="Wedrychowicz H."/>
        </authorList>
    </citation>
    <scope>NUCLEOTIDE SEQUENCE [LARGE SCALE GENOMIC DNA]</scope>
    <source>
        <strain evidence="7 8">DSM 14501</strain>
    </source>
</reference>
<keyword evidence="5" id="KW-0472">Membrane</keyword>
<accession>A0A1M6LKU7</accession>
<protein>
    <submittedName>
        <fullName evidence="7">Uncharacterized membrane-anchored protein</fullName>
    </submittedName>
</protein>
<dbReference type="InterPro" id="IPR036759">
    <property type="entry name" value="TPK_catalytic_sf"/>
</dbReference>
<sequence length="378" mass="42833">MFIQSIAKKDVKTKKLIKRLKPNDIAVIKHRDIDEVAALSLVEKRPKLVINAEKSISGKYPNKGPSILIKAGINIMELDNQNIFEKIKENSYITVINDKIYENNKYIGSGVILTEEIINKRIAQAKRNIEVELDKFIENTLEYAKKEKNLIIGNLKVPEIDVNLKNKHVLIVVRGRDYKKDLRAIQHYIREVKPILIGVDGGGDALLEFGYKPDILIGDMDSVSDECLKISKEIIVHAYSNGNSPGLNRIKKLGLECKIFPSPGTSEDIALLLAYEKEADFIVAVGTHTDMIDFLEKGRKGMASTFLVRLKVGSKLIDAKGVNKLYREKFKLTYFFSILFSSLVPILTVFIFSPFSHQILKLLEIRLKLILKLKGILW</sequence>
<keyword evidence="1" id="KW-0808">Transferase</keyword>
<dbReference type="Gene3D" id="3.40.50.10240">
    <property type="entry name" value="Thiamin pyrophosphokinase, catalytic domain"/>
    <property type="match status" value="1"/>
</dbReference>
<keyword evidence="3" id="KW-0418">Kinase</keyword>
<evidence type="ECO:0000256" key="4">
    <source>
        <dbReference type="ARBA" id="ARBA00022840"/>
    </source>
</evidence>
<keyword evidence="8" id="KW-1185">Reference proteome</keyword>
<dbReference type="RefSeq" id="WP_072965562.1">
    <property type="nucleotide sequence ID" value="NZ_FRAJ01000003.1"/>
</dbReference>
<dbReference type="InterPro" id="IPR047795">
    <property type="entry name" value="Put_SteA-like"/>
</dbReference>
<dbReference type="Proteomes" id="UP000184082">
    <property type="component" value="Unassembled WGS sequence"/>
</dbReference>
<evidence type="ECO:0000256" key="1">
    <source>
        <dbReference type="ARBA" id="ARBA00022679"/>
    </source>
</evidence>
<dbReference type="GO" id="GO:0004788">
    <property type="term" value="F:thiamine diphosphokinase activity"/>
    <property type="evidence" value="ECO:0007669"/>
    <property type="project" value="InterPro"/>
</dbReference>
<organism evidence="7 8">
    <name type="scientific">Caminicella sporogenes DSM 14501</name>
    <dbReference type="NCBI Taxonomy" id="1121266"/>
    <lineage>
        <taxon>Bacteria</taxon>
        <taxon>Bacillati</taxon>
        <taxon>Bacillota</taxon>
        <taxon>Clostridia</taxon>
        <taxon>Peptostreptococcales</taxon>
        <taxon>Caminicellaceae</taxon>
        <taxon>Caminicella</taxon>
    </lineage>
</organism>
<gene>
    <name evidence="7" type="ORF">SAMN02745883_00247</name>
</gene>
<keyword evidence="4" id="KW-0067">ATP-binding</keyword>
<dbReference type="EMBL" id="FRAJ01000003">
    <property type="protein sequence ID" value="SHJ71814.1"/>
    <property type="molecule type" value="Genomic_DNA"/>
</dbReference>
<feature type="domain" description="SteA-like C-terminal" evidence="6">
    <location>
        <begin position="320"/>
        <end position="370"/>
    </location>
</feature>
<evidence type="ECO:0000313" key="7">
    <source>
        <dbReference type="EMBL" id="SHJ71814.1"/>
    </source>
</evidence>
<keyword evidence="5" id="KW-0812">Transmembrane</keyword>
<evidence type="ECO:0000259" key="6">
    <source>
        <dbReference type="Pfam" id="PF12555"/>
    </source>
</evidence>
<dbReference type="GO" id="GO:0005524">
    <property type="term" value="F:ATP binding"/>
    <property type="evidence" value="ECO:0007669"/>
    <property type="project" value="UniProtKB-KW"/>
</dbReference>
<feature type="transmembrane region" description="Helical" evidence="5">
    <location>
        <begin position="332"/>
        <end position="353"/>
    </location>
</feature>
<dbReference type="Pfam" id="PF12555">
    <property type="entry name" value="SteA-like_C"/>
    <property type="match status" value="1"/>
</dbReference>
<evidence type="ECO:0000256" key="2">
    <source>
        <dbReference type="ARBA" id="ARBA00022741"/>
    </source>
</evidence>
<dbReference type="STRING" id="1121266.SAMN02745883_00247"/>
<dbReference type="GO" id="GO:0009229">
    <property type="term" value="P:thiamine diphosphate biosynthetic process"/>
    <property type="evidence" value="ECO:0007669"/>
    <property type="project" value="InterPro"/>
</dbReference>
<name>A0A1M6LKU7_9FIRM</name>
<dbReference type="InterPro" id="IPR022215">
    <property type="entry name" value="SteA-like_C"/>
</dbReference>
<keyword evidence="5" id="KW-1133">Transmembrane helix</keyword>
<dbReference type="AlphaFoldDB" id="A0A1M6LKU7"/>
<dbReference type="NCBIfam" id="NF040608">
    <property type="entry name" value="division_SteA"/>
    <property type="match status" value="1"/>
</dbReference>
<evidence type="ECO:0000256" key="5">
    <source>
        <dbReference type="SAM" id="Phobius"/>
    </source>
</evidence>
<keyword evidence="2" id="KW-0547">Nucleotide-binding</keyword>
<evidence type="ECO:0000256" key="3">
    <source>
        <dbReference type="ARBA" id="ARBA00022777"/>
    </source>
</evidence>
<evidence type="ECO:0000313" key="8">
    <source>
        <dbReference type="Proteomes" id="UP000184082"/>
    </source>
</evidence>